<feature type="transmembrane region" description="Helical" evidence="2">
    <location>
        <begin position="220"/>
        <end position="246"/>
    </location>
</feature>
<evidence type="ECO:0000313" key="3">
    <source>
        <dbReference type="EMBL" id="KNC84907.1"/>
    </source>
</evidence>
<keyword evidence="2" id="KW-0472">Membrane</keyword>
<name>A0A0L0G786_9EUKA</name>
<gene>
    <name evidence="3" type="ORF">SARC_02889</name>
</gene>
<feature type="transmembrane region" description="Helical" evidence="2">
    <location>
        <begin position="196"/>
        <end position="213"/>
    </location>
</feature>
<dbReference type="EMBL" id="KQ241732">
    <property type="protein sequence ID" value="KNC84907.1"/>
    <property type="molecule type" value="Genomic_DNA"/>
</dbReference>
<sequence>MVKAKKKNASTRRRSNDAAGLHESHKRSESSNWEGEEQESQKQYENDTDSHDYEDGGTGEDNPEGADGDRRFALTIGGYIVVVVITLFVVYLLSLILRDERMYLQEAELRSFVLNVLVDIVRGCAFMYAALMVGVLRGSEPFYLHIIMAVIFPFYLIGLGSHYHHALEYESWDVATAVCWSALCDLTYLIWPLKLLWRSFVWFTLLCGGRLTLLGTAWDIITLVISFLWFVVELIPSVALVVVLIIQNATFDDTQP</sequence>
<proteinExistence type="predicted"/>
<feature type="transmembrane region" description="Helical" evidence="2">
    <location>
        <begin position="142"/>
        <end position="160"/>
    </location>
</feature>
<dbReference type="AlphaFoldDB" id="A0A0L0G786"/>
<feature type="compositionally biased region" description="Basic and acidic residues" evidence="1">
    <location>
        <begin position="39"/>
        <end position="54"/>
    </location>
</feature>
<dbReference type="GeneID" id="25903393"/>
<feature type="compositionally biased region" description="Acidic residues" evidence="1">
    <location>
        <begin position="55"/>
        <end position="66"/>
    </location>
</feature>
<feature type="transmembrane region" description="Helical" evidence="2">
    <location>
        <begin position="172"/>
        <end position="190"/>
    </location>
</feature>
<dbReference type="Proteomes" id="UP000054560">
    <property type="component" value="Unassembled WGS sequence"/>
</dbReference>
<feature type="compositionally biased region" description="Basic and acidic residues" evidence="1">
    <location>
        <begin position="14"/>
        <end position="29"/>
    </location>
</feature>
<organism evidence="3 4">
    <name type="scientific">Sphaeroforma arctica JP610</name>
    <dbReference type="NCBI Taxonomy" id="667725"/>
    <lineage>
        <taxon>Eukaryota</taxon>
        <taxon>Ichthyosporea</taxon>
        <taxon>Ichthyophonida</taxon>
        <taxon>Sphaeroforma</taxon>
    </lineage>
</organism>
<evidence type="ECO:0000256" key="1">
    <source>
        <dbReference type="SAM" id="MobiDB-lite"/>
    </source>
</evidence>
<evidence type="ECO:0000256" key="2">
    <source>
        <dbReference type="SAM" id="Phobius"/>
    </source>
</evidence>
<feature type="compositionally biased region" description="Basic residues" evidence="1">
    <location>
        <begin position="1"/>
        <end position="13"/>
    </location>
</feature>
<feature type="transmembrane region" description="Helical" evidence="2">
    <location>
        <begin position="109"/>
        <end position="136"/>
    </location>
</feature>
<keyword evidence="4" id="KW-1185">Reference proteome</keyword>
<dbReference type="RefSeq" id="XP_014158809.1">
    <property type="nucleotide sequence ID" value="XM_014303334.1"/>
</dbReference>
<reference evidence="3 4" key="1">
    <citation type="submission" date="2011-02" db="EMBL/GenBank/DDBJ databases">
        <title>The Genome Sequence of Sphaeroforma arctica JP610.</title>
        <authorList>
            <consortium name="The Broad Institute Genome Sequencing Platform"/>
            <person name="Russ C."/>
            <person name="Cuomo C."/>
            <person name="Young S.K."/>
            <person name="Zeng Q."/>
            <person name="Gargeya S."/>
            <person name="Alvarado L."/>
            <person name="Berlin A."/>
            <person name="Chapman S.B."/>
            <person name="Chen Z."/>
            <person name="Freedman E."/>
            <person name="Gellesch M."/>
            <person name="Goldberg J."/>
            <person name="Griggs A."/>
            <person name="Gujja S."/>
            <person name="Heilman E."/>
            <person name="Heiman D."/>
            <person name="Howarth C."/>
            <person name="Mehta T."/>
            <person name="Neiman D."/>
            <person name="Pearson M."/>
            <person name="Roberts A."/>
            <person name="Saif S."/>
            <person name="Shea T."/>
            <person name="Shenoy N."/>
            <person name="Sisk P."/>
            <person name="Stolte C."/>
            <person name="Sykes S."/>
            <person name="White J."/>
            <person name="Yandava C."/>
            <person name="Burger G."/>
            <person name="Gray M.W."/>
            <person name="Holland P.W.H."/>
            <person name="King N."/>
            <person name="Lang F.B.F."/>
            <person name="Roger A.J."/>
            <person name="Ruiz-Trillo I."/>
            <person name="Haas B."/>
            <person name="Nusbaum C."/>
            <person name="Birren B."/>
        </authorList>
    </citation>
    <scope>NUCLEOTIDE SEQUENCE [LARGE SCALE GENOMIC DNA]</scope>
    <source>
        <strain evidence="3 4">JP610</strain>
    </source>
</reference>
<feature type="transmembrane region" description="Helical" evidence="2">
    <location>
        <begin position="72"/>
        <end position="97"/>
    </location>
</feature>
<feature type="region of interest" description="Disordered" evidence="1">
    <location>
        <begin position="1"/>
        <end position="66"/>
    </location>
</feature>
<protein>
    <submittedName>
        <fullName evidence="3">Uncharacterized protein</fullName>
    </submittedName>
</protein>
<keyword evidence="2" id="KW-1133">Transmembrane helix</keyword>
<keyword evidence="2" id="KW-0812">Transmembrane</keyword>
<evidence type="ECO:0000313" key="4">
    <source>
        <dbReference type="Proteomes" id="UP000054560"/>
    </source>
</evidence>
<accession>A0A0L0G786</accession>